<proteinExistence type="predicted"/>
<name>A0A2P2CAU6_9ZZZZ</name>
<protein>
    <submittedName>
        <fullName evidence="1">Uncharacterized protein</fullName>
    </submittedName>
</protein>
<sequence>MLHRQQRQLSRAPRASHPRLRLNLAFRGVIRGNPSQSVHVGLLLVLAWGHVAIRI</sequence>
<evidence type="ECO:0000313" key="1">
    <source>
        <dbReference type="EMBL" id="CUR59111.1"/>
    </source>
</evidence>
<organism evidence="1">
    <name type="scientific">metagenome</name>
    <dbReference type="NCBI Taxonomy" id="256318"/>
    <lineage>
        <taxon>unclassified sequences</taxon>
        <taxon>metagenomes</taxon>
    </lineage>
</organism>
<dbReference type="AlphaFoldDB" id="A0A2P2CAU6"/>
<dbReference type="EMBL" id="CZKA01000053">
    <property type="protein sequence ID" value="CUR59111.1"/>
    <property type="molecule type" value="Genomic_DNA"/>
</dbReference>
<gene>
    <name evidence="1" type="ORF">NOCA2570031</name>
</gene>
<reference evidence="1" key="1">
    <citation type="submission" date="2015-08" db="EMBL/GenBank/DDBJ databases">
        <authorList>
            <person name="Babu N.S."/>
            <person name="Beckwith C.J."/>
            <person name="Beseler K.G."/>
            <person name="Brison A."/>
            <person name="Carone J.V."/>
            <person name="Caskin T.P."/>
            <person name="Diamond M."/>
            <person name="Durham M.E."/>
            <person name="Foxe J.M."/>
            <person name="Go M."/>
            <person name="Henderson B.A."/>
            <person name="Jones I.B."/>
            <person name="McGettigan J.A."/>
            <person name="Micheletti S.J."/>
            <person name="Nasrallah M.E."/>
            <person name="Ortiz D."/>
            <person name="Piller C.R."/>
            <person name="Privatt S.R."/>
            <person name="Schneider S.L."/>
            <person name="Sharp S."/>
            <person name="Smith T.C."/>
            <person name="Stanton J.D."/>
            <person name="Ullery H.E."/>
            <person name="Wilson R.J."/>
            <person name="Serrano M.G."/>
            <person name="Buck G."/>
            <person name="Lee V."/>
            <person name="Wang Y."/>
            <person name="Carvalho R."/>
            <person name="Voegtly L."/>
            <person name="Shi R."/>
            <person name="Duckworth R."/>
            <person name="Johnson A."/>
            <person name="Loviza R."/>
            <person name="Walstead R."/>
            <person name="Shah Z."/>
            <person name="Kiflezghi M."/>
            <person name="Wade K."/>
            <person name="Ball S.L."/>
            <person name="Bradley K.W."/>
            <person name="Asai D.J."/>
            <person name="Bowman C.A."/>
            <person name="Russell D.A."/>
            <person name="Pope W.H."/>
            <person name="Jacobs-Sera D."/>
            <person name="Hendrix R.W."/>
            <person name="Hatfull G.F."/>
        </authorList>
    </citation>
    <scope>NUCLEOTIDE SEQUENCE</scope>
</reference>
<accession>A0A2P2CAU6</accession>